<protein>
    <submittedName>
        <fullName evidence="1">Uncharacterized protein</fullName>
    </submittedName>
</protein>
<reference evidence="1 2" key="1">
    <citation type="submission" date="2015-08" db="EMBL/GenBank/DDBJ databases">
        <authorList>
            <person name="Varghese N."/>
        </authorList>
    </citation>
    <scope>NUCLEOTIDE SEQUENCE [LARGE SCALE GENOMIC DNA]</scope>
    <source>
        <strain evidence="1 2">DSM 18167</strain>
    </source>
</reference>
<keyword evidence="2" id="KW-1185">Reference proteome</keyword>
<accession>A0ABM9U962</accession>
<gene>
    <name evidence="1" type="ORF">Ga0061061_11610</name>
</gene>
<evidence type="ECO:0000313" key="1">
    <source>
        <dbReference type="EMBL" id="CUA90846.1"/>
    </source>
</evidence>
<comment type="caution">
    <text evidence="1">The sequence shown here is derived from an EMBL/GenBank/DDBJ whole genome shotgun (WGS) entry which is preliminary data.</text>
</comment>
<dbReference type="RefSeq" id="WP_055460938.1">
    <property type="nucleotide sequence ID" value="NZ_CYHC01000016.1"/>
</dbReference>
<dbReference type="Proteomes" id="UP000182178">
    <property type="component" value="Unassembled WGS sequence"/>
</dbReference>
<proteinExistence type="predicted"/>
<dbReference type="EMBL" id="CYHC01000016">
    <property type="protein sequence ID" value="CUA90846.1"/>
    <property type="molecule type" value="Genomic_DNA"/>
</dbReference>
<sequence>MEKPPTLEPIEIRQEDGFTVRQGDRESGDLTWDEMLGQVVGLTHPKIRSAHYRMMSPAERADEEVRRARCFPVAKRTVRLDTSYEEAQ</sequence>
<organism evidence="1 2">
    <name type="scientific">Chelatococcus sambhunathii</name>
    <dbReference type="NCBI Taxonomy" id="363953"/>
    <lineage>
        <taxon>Bacteria</taxon>
        <taxon>Pseudomonadati</taxon>
        <taxon>Pseudomonadota</taxon>
        <taxon>Alphaproteobacteria</taxon>
        <taxon>Hyphomicrobiales</taxon>
        <taxon>Chelatococcaceae</taxon>
        <taxon>Chelatococcus</taxon>
    </lineage>
</organism>
<evidence type="ECO:0000313" key="2">
    <source>
        <dbReference type="Proteomes" id="UP000182178"/>
    </source>
</evidence>
<name>A0ABM9U962_9HYPH</name>